<dbReference type="Gene3D" id="3.30.70.330">
    <property type="match status" value="2"/>
</dbReference>
<evidence type="ECO:0000256" key="3">
    <source>
        <dbReference type="PROSITE-ProRule" id="PRU00176"/>
    </source>
</evidence>
<reference evidence="8" key="1">
    <citation type="submission" date="2025-08" db="UniProtKB">
        <authorList>
            <consortium name="RefSeq"/>
        </authorList>
    </citation>
    <scope>IDENTIFICATION</scope>
    <source>
        <tissue evidence="8">Whole Larva</tissue>
    </source>
</reference>
<evidence type="ECO:0000259" key="6">
    <source>
        <dbReference type="PROSITE" id="PS50102"/>
    </source>
</evidence>
<dbReference type="InterPro" id="IPR035979">
    <property type="entry name" value="RBD_domain_sf"/>
</dbReference>
<gene>
    <name evidence="8" type="primary">LOC108556581</name>
</gene>
<feature type="compositionally biased region" description="Gly residues" evidence="5">
    <location>
        <begin position="81"/>
        <end position="97"/>
    </location>
</feature>
<accession>A0ABM1M0Z1</accession>
<dbReference type="Pfam" id="PF08075">
    <property type="entry name" value="NOPS"/>
    <property type="match status" value="1"/>
</dbReference>
<dbReference type="SUPFAM" id="SSF54928">
    <property type="entry name" value="RNA-binding domain, RBD"/>
    <property type="match status" value="1"/>
</dbReference>
<dbReference type="InterPro" id="IPR012677">
    <property type="entry name" value="Nucleotide-bd_a/b_plait_sf"/>
</dbReference>
<feature type="domain" description="RRM" evidence="6">
    <location>
        <begin position="211"/>
        <end position="292"/>
    </location>
</feature>
<evidence type="ECO:0000256" key="2">
    <source>
        <dbReference type="ARBA" id="ARBA00022884"/>
    </source>
</evidence>
<organism evidence="7 8">
    <name type="scientific">Nicrophorus vespilloides</name>
    <name type="common">Boreal carrion beetle</name>
    <dbReference type="NCBI Taxonomy" id="110193"/>
    <lineage>
        <taxon>Eukaryota</taxon>
        <taxon>Metazoa</taxon>
        <taxon>Ecdysozoa</taxon>
        <taxon>Arthropoda</taxon>
        <taxon>Hexapoda</taxon>
        <taxon>Insecta</taxon>
        <taxon>Pterygota</taxon>
        <taxon>Neoptera</taxon>
        <taxon>Endopterygota</taxon>
        <taxon>Coleoptera</taxon>
        <taxon>Polyphaga</taxon>
        <taxon>Staphyliniformia</taxon>
        <taxon>Silphidae</taxon>
        <taxon>Nicrophorinae</taxon>
        <taxon>Nicrophorus</taxon>
    </lineage>
</organism>
<sequence>MSADTTNAKVESTTEKTQDVKPALMNNQNNQKPQGGFRRGGGGGGDRGGGPSFNRGGMRRPNTNPYPKGNEDKKRFRPNFQGGGGGPGGGGGGGGGPENNIVKMQERMIKEKLSEVSGPTVDLPQLNQTEKKFSSRSRLYIGNLSPEVTDAELTDIFKKYGEVNEIFINKEKHFGFIRFDYHFNAEKAKNELNGTALNGKTLKIRFAPNGSTIKVKNLDEFVTNELLHAAFSIFGEVERCVVVVDDRGKPLGEGIVEYSRKNGAMLAIRKCTENCFFLTSTLRPVLVEMYEANDDIDGHSERFINKKHHDFYNKRSVGPRFAKHDSFEHEYGLRWKNLYEMYNQKVDNLKKELQIDQEKLVAQMELARYEHETAMLRDQLRAREMDMDRQKKEWEMKEQQADEARRVAEQEMRQQEQEMQARMIQQDEDMRRRQEENKLFMQAQQLDNMLNHQEQAYEQDDTRFEMNDQNRYEHDMRRGGGYQNYQGGRGNGRWNDNRNDYYKRRHY</sequence>
<keyword evidence="4" id="KW-0175">Coiled coil</keyword>
<keyword evidence="1" id="KW-0677">Repeat</keyword>
<feature type="domain" description="RRM" evidence="6">
    <location>
        <begin position="137"/>
        <end position="209"/>
    </location>
</feature>
<feature type="compositionally biased region" description="Basic and acidic residues" evidence="5">
    <location>
        <begin position="495"/>
        <end position="507"/>
    </location>
</feature>
<evidence type="ECO:0000256" key="5">
    <source>
        <dbReference type="SAM" id="MobiDB-lite"/>
    </source>
</evidence>
<name>A0ABM1M0Z1_NICVS</name>
<feature type="coiled-coil region" evidence="4">
    <location>
        <begin position="339"/>
        <end position="425"/>
    </location>
</feature>
<dbReference type="RefSeq" id="XP_017768241.1">
    <property type="nucleotide sequence ID" value="XM_017912752.1"/>
</dbReference>
<feature type="region of interest" description="Disordered" evidence="5">
    <location>
        <begin position="474"/>
        <end position="507"/>
    </location>
</feature>
<dbReference type="Gene3D" id="6.10.250.1170">
    <property type="match status" value="1"/>
</dbReference>
<dbReference type="PROSITE" id="PS50102">
    <property type="entry name" value="RRM"/>
    <property type="match status" value="2"/>
</dbReference>
<feature type="compositionally biased region" description="Gly residues" evidence="5">
    <location>
        <begin position="479"/>
        <end position="491"/>
    </location>
</feature>
<evidence type="ECO:0000256" key="1">
    <source>
        <dbReference type="ARBA" id="ARBA00022737"/>
    </source>
</evidence>
<dbReference type="CDD" id="cd12333">
    <property type="entry name" value="RRM2_p54nrb_like"/>
    <property type="match status" value="1"/>
</dbReference>
<dbReference type="InterPro" id="IPR012975">
    <property type="entry name" value="NOPS"/>
</dbReference>
<evidence type="ECO:0000313" key="7">
    <source>
        <dbReference type="Proteomes" id="UP000695000"/>
    </source>
</evidence>
<dbReference type="Proteomes" id="UP000695000">
    <property type="component" value="Unplaced"/>
</dbReference>
<proteinExistence type="predicted"/>
<dbReference type="SMART" id="SM00360">
    <property type="entry name" value="RRM"/>
    <property type="match status" value="2"/>
</dbReference>
<keyword evidence="2 3" id="KW-0694">RNA-binding</keyword>
<evidence type="ECO:0000313" key="8">
    <source>
        <dbReference type="RefSeq" id="XP_017768241.1"/>
    </source>
</evidence>
<feature type="compositionally biased region" description="Gly residues" evidence="5">
    <location>
        <begin position="37"/>
        <end position="51"/>
    </location>
</feature>
<protein>
    <submittedName>
        <fullName evidence="8">Hrp65 protein-like</fullName>
    </submittedName>
</protein>
<dbReference type="InterPro" id="IPR000504">
    <property type="entry name" value="RRM_dom"/>
</dbReference>
<feature type="compositionally biased region" description="Polar residues" evidence="5">
    <location>
        <begin position="1"/>
        <end position="11"/>
    </location>
</feature>
<dbReference type="Pfam" id="PF00076">
    <property type="entry name" value="RRM_1"/>
    <property type="match status" value="2"/>
</dbReference>
<keyword evidence="7" id="KW-1185">Reference proteome</keyword>
<dbReference type="PANTHER" id="PTHR23189">
    <property type="entry name" value="RNA RECOGNITION MOTIF-CONTAINING"/>
    <property type="match status" value="1"/>
</dbReference>
<feature type="region of interest" description="Disordered" evidence="5">
    <location>
        <begin position="1"/>
        <end position="100"/>
    </location>
</feature>
<dbReference type="GeneID" id="108556581"/>
<dbReference type="CDD" id="cd12945">
    <property type="entry name" value="NOPS_NONA_like"/>
    <property type="match status" value="1"/>
</dbReference>
<evidence type="ECO:0000256" key="4">
    <source>
        <dbReference type="SAM" id="Coils"/>
    </source>
</evidence>